<gene>
    <name evidence="1" type="ORF">ACFP2V_10700</name>
</gene>
<accession>A0ABW0XJ24</accession>
<name>A0ABW0XJ24_9ACTN</name>
<reference evidence="2" key="1">
    <citation type="journal article" date="2019" name="Int. J. Syst. Evol. Microbiol.">
        <title>The Global Catalogue of Microorganisms (GCM) 10K type strain sequencing project: providing services to taxonomists for standard genome sequencing and annotation.</title>
        <authorList>
            <consortium name="The Broad Institute Genomics Platform"/>
            <consortium name="The Broad Institute Genome Sequencing Center for Infectious Disease"/>
            <person name="Wu L."/>
            <person name="Ma J."/>
        </authorList>
    </citation>
    <scope>NUCLEOTIDE SEQUENCE [LARGE SCALE GENOMIC DNA]</scope>
    <source>
        <strain evidence="2">JCM 13852</strain>
    </source>
</reference>
<protein>
    <submittedName>
        <fullName evidence="1">Uncharacterized protein</fullName>
    </submittedName>
</protein>
<comment type="caution">
    <text evidence="1">The sequence shown here is derived from an EMBL/GenBank/DDBJ whole genome shotgun (WGS) entry which is preliminary data.</text>
</comment>
<dbReference type="Proteomes" id="UP001596183">
    <property type="component" value="Unassembled WGS sequence"/>
</dbReference>
<sequence>MLQAWAQPITSLVFGCELMRNWARSDADRYRTGINDYFRRKREAGQSSGDPFS</sequence>
<evidence type="ECO:0000313" key="1">
    <source>
        <dbReference type="EMBL" id="MFC5670567.1"/>
    </source>
</evidence>
<dbReference type="RefSeq" id="WP_381209074.1">
    <property type="nucleotide sequence ID" value="NZ_JBHSPC010000027.1"/>
</dbReference>
<organism evidence="1 2">
    <name type="scientific">Streptomyces incanus</name>
    <dbReference type="NCBI Taxonomy" id="887453"/>
    <lineage>
        <taxon>Bacteria</taxon>
        <taxon>Bacillati</taxon>
        <taxon>Actinomycetota</taxon>
        <taxon>Actinomycetes</taxon>
        <taxon>Kitasatosporales</taxon>
        <taxon>Streptomycetaceae</taxon>
        <taxon>Streptomyces</taxon>
    </lineage>
</organism>
<dbReference type="EMBL" id="JBHSPC010000027">
    <property type="protein sequence ID" value="MFC5670567.1"/>
    <property type="molecule type" value="Genomic_DNA"/>
</dbReference>
<keyword evidence="2" id="KW-1185">Reference proteome</keyword>
<evidence type="ECO:0000313" key="2">
    <source>
        <dbReference type="Proteomes" id="UP001596183"/>
    </source>
</evidence>
<proteinExistence type="predicted"/>